<keyword evidence="3" id="KW-1185">Reference proteome</keyword>
<sequence>MGTEDDPAHPVARNLTSELAWVAPPPQQLLPNYSTPPQVDPFIQPAQPAYVMRSVQPQTATTADHGTSDPHMTHERVDATASAARDPLTRSGTIMDGHYAWEPYEKLSQDLIRKECTLREIKLNTRTNKADRIKCLRHYDALVNKGEGSSAASTMASGNTRRTKHCMFRLTNVLLSKNMVTRLIETTGENFDRADLDDVQASQKALFWRDVAATYQMDDEEYSGLIADDADFDGIEPGTIVPHSAAMLEECWKELTSFYSIYEANFRLSGTNDREFKKFVHGKVDVLYLWYWTKIRPEVLNCARGGMYEEDEYDSLADSSATLTRERRSTPSATPSHRSGKTKRAARSPARSTPGKKQKTESDAMDVLVTLVGRIAAAREAEVALGREQEQEVSVRIRAEHHKMLDDIRKRISAIECEMSSAASPIKLRLQGDLNFFLEERHRIMENVRSLGQ</sequence>
<organism evidence="2 3">
    <name type="scientific">Phytophthora rubi</name>
    <dbReference type="NCBI Taxonomy" id="129364"/>
    <lineage>
        <taxon>Eukaryota</taxon>
        <taxon>Sar</taxon>
        <taxon>Stramenopiles</taxon>
        <taxon>Oomycota</taxon>
        <taxon>Peronosporomycetes</taxon>
        <taxon>Peronosporales</taxon>
        <taxon>Peronosporaceae</taxon>
        <taxon>Phytophthora</taxon>
    </lineage>
</organism>
<protein>
    <submittedName>
        <fullName evidence="2">Uncharacterized protein</fullName>
    </submittedName>
</protein>
<feature type="region of interest" description="Disordered" evidence="1">
    <location>
        <begin position="318"/>
        <end position="362"/>
    </location>
</feature>
<comment type="caution">
    <text evidence="2">The sequence shown here is derived from an EMBL/GenBank/DDBJ whole genome shotgun (WGS) entry which is preliminary data.</text>
</comment>
<dbReference type="AlphaFoldDB" id="A0A6A4EQD4"/>
<evidence type="ECO:0000256" key="1">
    <source>
        <dbReference type="SAM" id="MobiDB-lite"/>
    </source>
</evidence>
<reference evidence="2 3" key="1">
    <citation type="submission" date="2018-08" db="EMBL/GenBank/DDBJ databases">
        <title>Genomic investigation of the strawberry pathogen Phytophthora fragariae indicates pathogenicity is determined by transcriptional variation in three key races.</title>
        <authorList>
            <person name="Adams T.M."/>
            <person name="Armitage A.D."/>
            <person name="Sobczyk M.K."/>
            <person name="Bates H.J."/>
            <person name="Dunwell J.M."/>
            <person name="Nellist C.F."/>
            <person name="Harrison R.J."/>
        </authorList>
    </citation>
    <scope>NUCLEOTIDE SEQUENCE [LARGE SCALE GENOMIC DNA]</scope>
    <source>
        <strain evidence="2 3">SCRP333</strain>
    </source>
</reference>
<evidence type="ECO:0000313" key="3">
    <source>
        <dbReference type="Proteomes" id="UP000434957"/>
    </source>
</evidence>
<accession>A0A6A4EQD4</accession>
<name>A0A6A4EQD4_9STRA</name>
<dbReference type="EMBL" id="QXFT01001067">
    <property type="protein sequence ID" value="KAE9330031.1"/>
    <property type="molecule type" value="Genomic_DNA"/>
</dbReference>
<dbReference type="Proteomes" id="UP000434957">
    <property type="component" value="Unassembled WGS sequence"/>
</dbReference>
<gene>
    <name evidence="2" type="ORF">PR003_g15416</name>
</gene>
<evidence type="ECO:0000313" key="2">
    <source>
        <dbReference type="EMBL" id="KAE9330031.1"/>
    </source>
</evidence>
<proteinExistence type="predicted"/>